<gene>
    <name evidence="2" type="ORF">EYF80_018932</name>
</gene>
<evidence type="ECO:0000313" key="2">
    <source>
        <dbReference type="EMBL" id="TNN70798.1"/>
    </source>
</evidence>
<comment type="caution">
    <text evidence="2">The sequence shown here is derived from an EMBL/GenBank/DDBJ whole genome shotgun (WGS) entry which is preliminary data.</text>
</comment>
<protein>
    <submittedName>
        <fullName evidence="2">Uncharacterized protein</fullName>
    </submittedName>
</protein>
<accession>A0A4Z2HYR1</accession>
<evidence type="ECO:0000313" key="3">
    <source>
        <dbReference type="Proteomes" id="UP000314294"/>
    </source>
</evidence>
<dbReference type="AlphaFoldDB" id="A0A4Z2HYR1"/>
<name>A0A4Z2HYR1_9TELE</name>
<feature type="region of interest" description="Disordered" evidence="1">
    <location>
        <begin position="1"/>
        <end position="35"/>
    </location>
</feature>
<reference evidence="2 3" key="1">
    <citation type="submission" date="2019-03" db="EMBL/GenBank/DDBJ databases">
        <title>First draft genome of Liparis tanakae, snailfish: a comprehensive survey of snailfish specific genes.</title>
        <authorList>
            <person name="Kim W."/>
            <person name="Song I."/>
            <person name="Jeong J.-H."/>
            <person name="Kim D."/>
            <person name="Kim S."/>
            <person name="Ryu S."/>
            <person name="Song J.Y."/>
            <person name="Lee S.K."/>
        </authorList>
    </citation>
    <scope>NUCLEOTIDE SEQUENCE [LARGE SCALE GENOMIC DNA]</scope>
    <source>
        <tissue evidence="2">Muscle</tissue>
    </source>
</reference>
<proteinExistence type="predicted"/>
<dbReference type="Proteomes" id="UP000314294">
    <property type="component" value="Unassembled WGS sequence"/>
</dbReference>
<evidence type="ECO:0000256" key="1">
    <source>
        <dbReference type="SAM" id="MobiDB-lite"/>
    </source>
</evidence>
<sequence>MACGADMSGINHGCEDENQPPAAPGDARGQTDSRCTVSLDSGPDFQCLLRCLRSTRARANWDHWDAFDKQAPECFYSQQAILTFAMRGRRRASSQITHHGVSQNM</sequence>
<dbReference type="EMBL" id="SRLO01000158">
    <property type="protein sequence ID" value="TNN70798.1"/>
    <property type="molecule type" value="Genomic_DNA"/>
</dbReference>
<keyword evidence="3" id="KW-1185">Reference proteome</keyword>
<organism evidence="2 3">
    <name type="scientific">Liparis tanakae</name>
    <name type="common">Tanaka's snailfish</name>
    <dbReference type="NCBI Taxonomy" id="230148"/>
    <lineage>
        <taxon>Eukaryota</taxon>
        <taxon>Metazoa</taxon>
        <taxon>Chordata</taxon>
        <taxon>Craniata</taxon>
        <taxon>Vertebrata</taxon>
        <taxon>Euteleostomi</taxon>
        <taxon>Actinopterygii</taxon>
        <taxon>Neopterygii</taxon>
        <taxon>Teleostei</taxon>
        <taxon>Neoteleostei</taxon>
        <taxon>Acanthomorphata</taxon>
        <taxon>Eupercaria</taxon>
        <taxon>Perciformes</taxon>
        <taxon>Cottioidei</taxon>
        <taxon>Cottales</taxon>
        <taxon>Liparidae</taxon>
        <taxon>Liparis</taxon>
    </lineage>
</organism>